<dbReference type="EMBL" id="CH473959">
    <property type="protein sequence ID" value="EDM15132.1"/>
    <property type="molecule type" value="Genomic_DNA"/>
</dbReference>
<dbReference type="Proteomes" id="UP000234681">
    <property type="component" value="Chromosome 4"/>
</dbReference>
<evidence type="ECO:0000313" key="3">
    <source>
        <dbReference type="Proteomes" id="UP000234681"/>
    </source>
</evidence>
<protein>
    <submittedName>
        <fullName evidence="2">RCG28053</fullName>
    </submittedName>
</protein>
<evidence type="ECO:0000256" key="1">
    <source>
        <dbReference type="SAM" id="MobiDB-lite"/>
    </source>
</evidence>
<feature type="compositionally biased region" description="Basic and acidic residues" evidence="1">
    <location>
        <begin position="60"/>
        <end position="72"/>
    </location>
</feature>
<proteinExistence type="predicted"/>
<feature type="region of interest" description="Disordered" evidence="1">
    <location>
        <begin position="37"/>
        <end position="72"/>
    </location>
</feature>
<name>A6IE45_RAT</name>
<evidence type="ECO:0000313" key="2">
    <source>
        <dbReference type="EMBL" id="EDM15132.1"/>
    </source>
</evidence>
<organism evidence="2 3">
    <name type="scientific">Rattus norvegicus</name>
    <name type="common">Rat</name>
    <dbReference type="NCBI Taxonomy" id="10116"/>
    <lineage>
        <taxon>Eukaryota</taxon>
        <taxon>Metazoa</taxon>
        <taxon>Chordata</taxon>
        <taxon>Craniata</taxon>
        <taxon>Vertebrata</taxon>
        <taxon>Euteleostomi</taxon>
        <taxon>Mammalia</taxon>
        <taxon>Eutheria</taxon>
        <taxon>Euarchontoglires</taxon>
        <taxon>Glires</taxon>
        <taxon>Rodentia</taxon>
        <taxon>Myomorpha</taxon>
        <taxon>Muroidea</taxon>
        <taxon>Muridae</taxon>
        <taxon>Murinae</taxon>
        <taxon>Rattus</taxon>
    </lineage>
</organism>
<gene>
    <name evidence="2" type="ORF">rCG_28053</name>
</gene>
<dbReference type="AlphaFoldDB" id="A6IE45"/>
<sequence length="72" mass="8490">MITLITHVVIYDDRNSFISNYIYLLFSHTIHSDYRLPSPPYTPPRPSPLHPYPIRTHPHLSPEKSRPPRDIN</sequence>
<feature type="compositionally biased region" description="Pro residues" evidence="1">
    <location>
        <begin position="37"/>
        <end position="51"/>
    </location>
</feature>
<reference evidence="3" key="1">
    <citation type="submission" date="2005-09" db="EMBL/GenBank/DDBJ databases">
        <authorList>
            <person name="Mural R.J."/>
            <person name="Li P.W."/>
            <person name="Adams M.D."/>
            <person name="Amanatides P.G."/>
            <person name="Baden-Tillson H."/>
            <person name="Barnstead M."/>
            <person name="Chin S.H."/>
            <person name="Dew I."/>
            <person name="Evans C.A."/>
            <person name="Ferriera S."/>
            <person name="Flanigan M."/>
            <person name="Fosler C."/>
            <person name="Glodek A."/>
            <person name="Gu Z."/>
            <person name="Holt R.A."/>
            <person name="Jennings D."/>
            <person name="Kraft C.L."/>
            <person name="Lu F."/>
            <person name="Nguyen T."/>
            <person name="Nusskern D.R."/>
            <person name="Pfannkoch C.M."/>
            <person name="Sitter C."/>
            <person name="Sutton G.G."/>
            <person name="Venter J.C."/>
            <person name="Wang Z."/>
            <person name="Woodage T."/>
            <person name="Zheng X.H."/>
            <person name="Zhong F."/>
        </authorList>
    </citation>
    <scope>NUCLEOTIDE SEQUENCE [LARGE SCALE GENOMIC DNA]</scope>
    <source>
        <strain>BN</strain>
        <strain evidence="3">Sprague-Dawley</strain>
    </source>
</reference>
<accession>A6IE45</accession>